<dbReference type="InterPro" id="IPR052755">
    <property type="entry name" value="Lysozyme_Inhibitor_LprI"/>
</dbReference>
<dbReference type="RefSeq" id="WP_130126328.1">
    <property type="nucleotide sequence ID" value="NZ_CBCSDF010000006.1"/>
</dbReference>
<dbReference type="SUPFAM" id="SSF141488">
    <property type="entry name" value="YdhA-like"/>
    <property type="match status" value="1"/>
</dbReference>
<dbReference type="InterPro" id="IPR036328">
    <property type="entry name" value="MliC_sf"/>
</dbReference>
<evidence type="ECO:0000313" key="3">
    <source>
        <dbReference type="EMBL" id="WOX26929.1"/>
    </source>
</evidence>
<dbReference type="AlphaFoldDB" id="A0A8I2HDI0"/>
<dbReference type="Gene3D" id="1.20.1270.180">
    <property type="match status" value="1"/>
</dbReference>
<evidence type="ECO:0000313" key="2">
    <source>
        <dbReference type="EMBL" id="NLR23580.1"/>
    </source>
</evidence>
<name>A0A8I2HDI0_9GAMM</name>
<dbReference type="PROSITE" id="PS51257">
    <property type="entry name" value="PROKAR_LIPOPROTEIN"/>
    <property type="match status" value="1"/>
</dbReference>
<evidence type="ECO:0000313" key="5">
    <source>
        <dbReference type="Proteomes" id="UP001304419"/>
    </source>
</evidence>
<proteinExistence type="predicted"/>
<accession>A0A8I2HDI0</accession>
<protein>
    <submittedName>
        <fullName evidence="2">DUF1311 domain-containing protein</fullName>
    </submittedName>
    <submittedName>
        <fullName evidence="3">Lysozyme inhibitor LprI family protein</fullName>
    </submittedName>
</protein>
<dbReference type="InterPro" id="IPR009739">
    <property type="entry name" value="LprI-like_N"/>
</dbReference>
<feature type="domain" description="Lysozyme inhibitor LprI-like N-terminal" evidence="1">
    <location>
        <begin position="123"/>
        <end position="195"/>
    </location>
</feature>
<dbReference type="PANTHER" id="PTHR37549:SF1">
    <property type="entry name" value="LIPOPROTEIN LPRI"/>
    <property type="match status" value="1"/>
</dbReference>
<dbReference type="Pfam" id="PF07007">
    <property type="entry name" value="LprI"/>
    <property type="match status" value="1"/>
</dbReference>
<organism evidence="2 4">
    <name type="scientific">Pseudoalteromonas maricaloris</name>
    <dbReference type="NCBI Taxonomy" id="184924"/>
    <lineage>
        <taxon>Bacteria</taxon>
        <taxon>Pseudomonadati</taxon>
        <taxon>Pseudomonadota</taxon>
        <taxon>Gammaproteobacteria</taxon>
        <taxon>Alteromonadales</taxon>
        <taxon>Pseudoalteromonadaceae</taxon>
        <taxon>Pseudoalteromonas</taxon>
    </lineage>
</organism>
<keyword evidence="5" id="KW-1185">Reference proteome</keyword>
<dbReference type="EMBL" id="CP137578">
    <property type="protein sequence ID" value="WOX26929.1"/>
    <property type="molecule type" value="Genomic_DNA"/>
</dbReference>
<sequence length="283" mass="32025">MKATILTRTFYHGLAAVIAITLFGCAPQNRTVLTPTEQSNVEAFHCGEQWMIEVDNLLKSGDGSGHGPDLGSQEWQSVIEFKLGVRSYSDKPDIGTQDWCRYIDEHLKQHTLHTPSFACNEVRAGSMEAVICDSAALSRLDRRLNSVYEKIVKEPHSKQLQAEQRGWIKGRNACWKSSDSTHCLKQSYMHRIAELEARFALVTSSGHTTYLCNDKLLSVFYYDTQPLSMVAEFNDSEKLMFIDNSASDTHYRGGDYHLKVQSNVAILTWGYYQQPIQCRVTAD</sequence>
<dbReference type="EMBL" id="WEIA01000017">
    <property type="protein sequence ID" value="NLR23580.1"/>
    <property type="molecule type" value="Genomic_DNA"/>
</dbReference>
<gene>
    <name evidence="2" type="ORF">F9Y85_20115</name>
    <name evidence="3" type="ORF">R5H13_09620</name>
</gene>
<reference evidence="3 5" key="2">
    <citation type="submission" date="2023-10" db="EMBL/GenBank/DDBJ databases">
        <title>To unveil natural product biosynthetic capacity in Pseudoalteromonas.</title>
        <authorList>
            <person name="Wang J."/>
        </authorList>
    </citation>
    <scope>NUCLEOTIDE SEQUENCE [LARGE SCALE GENOMIC DNA]</scope>
    <source>
        <strain evidence="3 5">DSM 15914</strain>
    </source>
</reference>
<evidence type="ECO:0000259" key="1">
    <source>
        <dbReference type="Pfam" id="PF07007"/>
    </source>
</evidence>
<dbReference type="GO" id="GO:0005576">
    <property type="term" value="C:extracellular region"/>
    <property type="evidence" value="ECO:0007669"/>
    <property type="project" value="TreeGrafter"/>
</dbReference>
<reference evidence="2" key="1">
    <citation type="submission" date="2019-10" db="EMBL/GenBank/DDBJ databases">
        <authorList>
            <person name="Paulsen S."/>
        </authorList>
    </citation>
    <scope>NUCLEOTIDE SEQUENCE</scope>
    <source>
        <strain evidence="2">LMG 19692</strain>
    </source>
</reference>
<dbReference type="Proteomes" id="UP000646877">
    <property type="component" value="Unassembled WGS sequence"/>
</dbReference>
<dbReference type="PANTHER" id="PTHR37549">
    <property type="entry name" value="LIPOPROTEIN LPRI"/>
    <property type="match status" value="1"/>
</dbReference>
<evidence type="ECO:0000313" key="4">
    <source>
        <dbReference type="Proteomes" id="UP000646877"/>
    </source>
</evidence>
<dbReference type="Proteomes" id="UP001304419">
    <property type="component" value="Chromosome 1"/>
</dbReference>